<evidence type="ECO:0000313" key="2">
    <source>
        <dbReference type="Proteomes" id="UP000325141"/>
    </source>
</evidence>
<organism evidence="1 2">
    <name type="scientific">Paenimyroides baculatum</name>
    <dbReference type="NCBI Taxonomy" id="2608000"/>
    <lineage>
        <taxon>Bacteria</taxon>
        <taxon>Pseudomonadati</taxon>
        <taxon>Bacteroidota</taxon>
        <taxon>Flavobacteriia</taxon>
        <taxon>Flavobacteriales</taxon>
        <taxon>Flavobacteriaceae</taxon>
        <taxon>Paenimyroides</taxon>
    </lineage>
</organism>
<dbReference type="RefSeq" id="WP_150013384.1">
    <property type="nucleotide sequence ID" value="NZ_VWSG01000008.1"/>
</dbReference>
<sequence length="364" mass="42809">MEKTTMKLTHKFRIVVDLPTYAERKEAMDKLYRWRNRCYRAANLIVSHLYVQEMLKEFFYLTEGVQYKLADEKKHEAGMLTRSRINTTYRALSDRFKGEMPMNILSCLNNSIISSFRKESEAYCKGERSIKNFKKTMAFPFGLEGIGGFCYNEEKRTFYFRLFSIPFRIYLGKGRTEKTKVLQQVISGEIKMCSSHIKINDGKVFWLPVFEIKKEEPTLKPEIIAEASMSFEYPLIVKIGRARYTIGTQEEFLYRRLAIQASLERLRVGAQYCRSDKGTRRKLKATEKLKKAESNYVNNRLHVYSKRLIDLCVEHKAGTLILADQQEKMEVAKTEEFVLRNWSYYNLMTKIKYKANKAGIELIM</sequence>
<comment type="caution">
    <text evidence="1">The sequence shown here is derived from an EMBL/GenBank/DDBJ whole genome shotgun (WGS) entry which is preliminary data.</text>
</comment>
<dbReference type="EMBL" id="VWSG01000008">
    <property type="protein sequence ID" value="KAA5533964.1"/>
    <property type="molecule type" value="Genomic_DNA"/>
</dbReference>
<proteinExistence type="predicted"/>
<protein>
    <submittedName>
        <fullName evidence="1">IS200/IS605 family element transposase accessory protein TnpB</fullName>
    </submittedName>
</protein>
<dbReference type="Proteomes" id="UP000325141">
    <property type="component" value="Unassembled WGS sequence"/>
</dbReference>
<name>A0A5M6CFL3_9FLAO</name>
<accession>A0A5M6CFL3</accession>
<gene>
    <name evidence="1" type="ORF">F0460_11565</name>
</gene>
<evidence type="ECO:0000313" key="1">
    <source>
        <dbReference type="EMBL" id="KAA5533964.1"/>
    </source>
</evidence>
<keyword evidence="2" id="KW-1185">Reference proteome</keyword>
<reference evidence="1 2" key="1">
    <citation type="submission" date="2019-09" db="EMBL/GenBank/DDBJ databases">
        <title>Genome sequence and assembly of Flavobacterium sp.</title>
        <authorList>
            <person name="Chhetri G."/>
        </authorList>
    </citation>
    <scope>NUCLEOTIDE SEQUENCE [LARGE SCALE GENOMIC DNA]</scope>
    <source>
        <strain evidence="1 2">SNL9</strain>
    </source>
</reference>
<dbReference type="AlphaFoldDB" id="A0A5M6CFL3"/>